<evidence type="ECO:0000313" key="2">
    <source>
        <dbReference type="EMBL" id="JAP09764.1"/>
    </source>
</evidence>
<feature type="chain" id="PRO_5006865426" evidence="1">
    <location>
        <begin position="23"/>
        <end position="70"/>
    </location>
</feature>
<feature type="signal peptide" evidence="1">
    <location>
        <begin position="1"/>
        <end position="22"/>
    </location>
</feature>
<dbReference type="EMBL" id="GEDG01034378">
    <property type="protein sequence ID" value="JAP09764.1"/>
    <property type="molecule type" value="Transcribed_RNA"/>
</dbReference>
<proteinExistence type="predicted"/>
<dbReference type="AlphaFoldDB" id="A0A0V0GND9"/>
<protein>
    <submittedName>
        <fullName evidence="2">Putative ovule protein</fullName>
    </submittedName>
</protein>
<organism evidence="2">
    <name type="scientific">Solanum chacoense</name>
    <name type="common">Chaco potato</name>
    <dbReference type="NCBI Taxonomy" id="4108"/>
    <lineage>
        <taxon>Eukaryota</taxon>
        <taxon>Viridiplantae</taxon>
        <taxon>Streptophyta</taxon>
        <taxon>Embryophyta</taxon>
        <taxon>Tracheophyta</taxon>
        <taxon>Spermatophyta</taxon>
        <taxon>Magnoliopsida</taxon>
        <taxon>eudicotyledons</taxon>
        <taxon>Gunneridae</taxon>
        <taxon>Pentapetalae</taxon>
        <taxon>asterids</taxon>
        <taxon>lamiids</taxon>
        <taxon>Solanales</taxon>
        <taxon>Solanaceae</taxon>
        <taxon>Solanoideae</taxon>
        <taxon>Solaneae</taxon>
        <taxon>Solanum</taxon>
    </lineage>
</organism>
<evidence type="ECO:0000256" key="1">
    <source>
        <dbReference type="SAM" id="SignalP"/>
    </source>
</evidence>
<sequence>MCIEYLILCFLSIYIMTHKVLLQHLPAQQCMYQHTHTYKKCINIHMIVEDLNICKIQVVTSREMINILCT</sequence>
<accession>A0A0V0GND9</accession>
<keyword evidence="1" id="KW-0732">Signal</keyword>
<name>A0A0V0GND9_SOLCH</name>
<reference evidence="2" key="1">
    <citation type="submission" date="2015-12" db="EMBL/GenBank/DDBJ databases">
        <title>Gene expression during late stages of embryo sac development: a critical building block for successful pollen-pistil interactions.</title>
        <authorList>
            <person name="Liu Y."/>
            <person name="Joly V."/>
            <person name="Sabar M."/>
            <person name="Matton D.P."/>
        </authorList>
    </citation>
    <scope>NUCLEOTIDE SEQUENCE</scope>
</reference>